<accession>A7IVM6</accession>
<keyword evidence="3" id="KW-1185">Reference proteome</keyword>
<sequence>MFENRVICCIDELTSSLYIPHEGSDSVPLADDRQIGRAARAMCCACCVLCVLCQFIHNMSEAVLVFVPYSICTINQEFVDTRLITPCKNMTLF</sequence>
<organismHost>
    <name type="scientific">Chlorella</name>
    <dbReference type="NCBI Taxonomy" id="3071"/>
</organismHost>
<evidence type="ECO:0000313" key="2">
    <source>
        <dbReference type="EMBL" id="ABT15285.1"/>
    </source>
</evidence>
<proteinExistence type="predicted"/>
<dbReference type="KEGG" id="vg:5659267"/>
<protein>
    <submittedName>
        <fullName evidence="1">Uncharacterized protein B001L</fullName>
    </submittedName>
    <submittedName>
        <fullName evidence="2">Uncharacterized protein B886R</fullName>
    </submittedName>
</protein>
<dbReference type="GeneID" id="5659487"/>
<dbReference type="GeneID" id="5659267"/>
<dbReference type="RefSeq" id="YP_001497197.1">
    <property type="nucleotide sequence ID" value="NC_009898.1"/>
</dbReference>
<gene>
    <name evidence="1" type="primary">B001L</name>
    <name evidence="2" type="synonym">B886R</name>
    <name evidence="1" type="ORF">NY2A_B001L</name>
    <name evidence="2" type="ORF">NY2A_B886R</name>
</gene>
<reference evidence="1 3" key="1">
    <citation type="journal article" date="2007" name="Virology">
        <title>Sequence and annotation of the 369-kb NY-2A and the 345-kb AR158 viruses that infect Chlorella NC64A.</title>
        <authorList>
            <person name="Fitzgerald L.A."/>
            <person name="Graves M.V."/>
            <person name="Li X."/>
            <person name="Feldblyum T."/>
            <person name="Nierman W.C."/>
            <person name="Van Etten J.L."/>
        </authorList>
    </citation>
    <scope>NUCLEOTIDE SEQUENCE [LARGE SCALE GENOMIC DNA]</scope>
    <source>
        <strain evidence="1 3">NY-2A</strain>
    </source>
</reference>
<dbReference type="EMBL" id="DQ491002">
    <property type="protein sequence ID" value="ABT14400.1"/>
    <property type="molecule type" value="Genomic_DNA"/>
</dbReference>
<reference evidence="1" key="2">
    <citation type="submission" date="2010-04" db="EMBL/GenBank/DDBJ databases">
        <authorList>
            <person name="Van Etten J.L."/>
            <person name="Fitzgerald L."/>
            <person name="Gurnon J.R."/>
            <person name="Graves M.V."/>
            <person name="Li X."/>
            <person name="Feldblyum T."/>
            <person name="Nierman W."/>
        </authorList>
    </citation>
    <scope>NUCLEOTIDE SEQUENCE</scope>
    <source>
        <strain evidence="1">NY-2A</strain>
    </source>
</reference>
<name>A7IVM6_PBCVN</name>
<dbReference type="KEGG" id="vg:5659487"/>
<evidence type="ECO:0000313" key="3">
    <source>
        <dbReference type="Proteomes" id="UP000202419"/>
    </source>
</evidence>
<dbReference type="EMBL" id="DQ491002">
    <property type="protein sequence ID" value="ABT15285.1"/>
    <property type="molecule type" value="Genomic_DNA"/>
</dbReference>
<dbReference type="Proteomes" id="UP000202419">
    <property type="component" value="Segment"/>
</dbReference>
<evidence type="ECO:0000313" key="1">
    <source>
        <dbReference type="EMBL" id="ABT14400.1"/>
    </source>
</evidence>
<organism evidence="1 3">
    <name type="scientific">Paramecium bursaria Chlorella virus NY2A</name>
    <name type="common">PBCV-NY2A</name>
    <dbReference type="NCBI Taxonomy" id="46021"/>
    <lineage>
        <taxon>Viruses</taxon>
        <taxon>Varidnaviria</taxon>
        <taxon>Bamfordvirae</taxon>
        <taxon>Nucleocytoviricota</taxon>
        <taxon>Megaviricetes</taxon>
        <taxon>Algavirales</taxon>
        <taxon>Phycodnaviridae</taxon>
        <taxon>Chlorovirus</taxon>
        <taxon>Chlorovirus americanus</taxon>
    </lineage>
</organism>
<dbReference type="RefSeq" id="YP_001498082.1">
    <property type="nucleotide sequence ID" value="NC_009898.1"/>
</dbReference>